<proteinExistence type="predicted"/>
<dbReference type="PANTHER" id="PTHR38926">
    <property type="entry name" value="F-BOX DOMAIN CONTAINING PROTEIN, EXPRESSED"/>
    <property type="match status" value="1"/>
</dbReference>
<comment type="caution">
    <text evidence="1">The sequence shown here is derived from an EMBL/GenBank/DDBJ whole genome shotgun (WGS) entry which is preliminary data.</text>
</comment>
<evidence type="ECO:0000313" key="2">
    <source>
        <dbReference type="Proteomes" id="UP000298390"/>
    </source>
</evidence>
<reference evidence="1 2" key="1">
    <citation type="submission" date="2019-01" db="EMBL/GenBank/DDBJ databases">
        <title>Genome sequencing of the rare red list fungi Fomitopsis rosea.</title>
        <authorList>
            <person name="Buettner E."/>
            <person name="Kellner H."/>
        </authorList>
    </citation>
    <scope>NUCLEOTIDE SEQUENCE [LARGE SCALE GENOMIC DNA]</scope>
    <source>
        <strain evidence="1 2">DSM 105464</strain>
    </source>
</reference>
<organism evidence="1 2">
    <name type="scientific">Rhodofomes roseus</name>
    <dbReference type="NCBI Taxonomy" id="34475"/>
    <lineage>
        <taxon>Eukaryota</taxon>
        <taxon>Fungi</taxon>
        <taxon>Dikarya</taxon>
        <taxon>Basidiomycota</taxon>
        <taxon>Agaricomycotina</taxon>
        <taxon>Agaricomycetes</taxon>
        <taxon>Polyporales</taxon>
        <taxon>Rhodofomes</taxon>
    </lineage>
</organism>
<protein>
    <submittedName>
        <fullName evidence="1">Uncharacterized protein</fullName>
    </submittedName>
</protein>
<dbReference type="AlphaFoldDB" id="A0A4Y9YD72"/>
<dbReference type="SUPFAM" id="SSF52047">
    <property type="entry name" value="RNI-like"/>
    <property type="match status" value="1"/>
</dbReference>
<dbReference type="STRING" id="34475.A0A4Y9YD72"/>
<dbReference type="Gene3D" id="3.80.10.10">
    <property type="entry name" value="Ribonuclease Inhibitor"/>
    <property type="match status" value="1"/>
</dbReference>
<accession>A0A4Y9YD72</accession>
<evidence type="ECO:0000313" key="1">
    <source>
        <dbReference type="EMBL" id="TFY60295.1"/>
    </source>
</evidence>
<gene>
    <name evidence="1" type="ORF">EVJ58_g5237</name>
</gene>
<name>A0A4Y9YD72_9APHY</name>
<sequence>MGWSMYADVKDNKQALLRLIIVSFFGYVQSEYGELSVAEVLEAEGRVHRMLAGLRRRQNAMLLIHRLPPEIFKIIFESVLSQRCQYPDGTAIPWRSPMMGLNHLAKITVVCCKYWRAIALDTPTLWTSISPGWMDRREVFHHAATMFLERAQGLPLNLIVDHHGHAGGLDRFLADLGPAFTSRLKSIHCQNTWETFHTVFDFPAPLLESLHLNENFRKFPKTSISLFGGQTPRLRYLSIARMKRVPRLQLPALTHLHVHCSVHGIGSLIALLRSTPGLTDLSLSNIKVDTESVTAAGRVVSLRNLRRLALRGVGCASVRIIMTSFAIPTTAAILFSGCDPLDTGAMSSPGLRDYLSSQTWTRVSIRPDPEGGSCSVIATNDRIGVSYDTVAQKHLEEEEEVCAYYSAVRRRHRVLPPNIWPFEGVRECWVMRGLYSIRFHPSGLRDMLSRVRNLETLVICAWDAREVIQILEPPVGTATEEGTATGPICAQLKELRIVSADDYDLPRSTLAELIAAAKLDDLRPLKRVVVGYLPASHPSICPSKSPRMAGHTSTDYASEVEVVLLTEPLETKMPRVCSTEAHAFWPKWQPHTTEDLLADTRKQKQARDRQWSKYYAARDLT</sequence>
<dbReference type="EMBL" id="SEKV01000261">
    <property type="protein sequence ID" value="TFY60295.1"/>
    <property type="molecule type" value="Genomic_DNA"/>
</dbReference>
<dbReference type="PANTHER" id="PTHR38926:SF5">
    <property type="entry name" value="F-BOX AND LEUCINE-RICH REPEAT PROTEIN 6"/>
    <property type="match status" value="1"/>
</dbReference>
<dbReference type="InterPro" id="IPR032675">
    <property type="entry name" value="LRR_dom_sf"/>
</dbReference>
<dbReference type="Proteomes" id="UP000298390">
    <property type="component" value="Unassembled WGS sequence"/>
</dbReference>